<protein>
    <submittedName>
        <fullName evidence="2">Uncharacterized protein</fullName>
    </submittedName>
</protein>
<evidence type="ECO:0000313" key="3">
    <source>
        <dbReference type="Proteomes" id="UP000240638"/>
    </source>
</evidence>
<feature type="region of interest" description="Disordered" evidence="1">
    <location>
        <begin position="45"/>
        <end position="84"/>
    </location>
</feature>
<proteinExistence type="predicted"/>
<comment type="caution">
    <text evidence="2">The sequence shown here is derived from an EMBL/GenBank/DDBJ whole genome shotgun (WGS) entry which is preliminary data.</text>
</comment>
<feature type="compositionally biased region" description="Polar residues" evidence="1">
    <location>
        <begin position="63"/>
        <end position="84"/>
    </location>
</feature>
<sequence>MRLPKAVGYGSRLSLEAGREGANGSAGDERHFRALLDEVANRSDSLPTAALRPRDDLRERPTLAQSPRSSNALRAPTQGEQSMNAFAAPARFDLDALKVRLANGPLAGSEIEAYRRGQHLSIRVRARAVLHRDAQPVSAKELAQALSAQLGLDVSVEMEGALEHCNSPTTAP</sequence>
<reference evidence="2 3" key="1">
    <citation type="submission" date="2018-03" db="EMBL/GenBank/DDBJ databases">
        <title>Whole genome analyses suggest that Burkholderia sensu lato contains two further novel genera in the rhizoxinica-symbiotica group Mycetohabitans gen. nov., and Trinickia gen. nov.: implications for the evolution of diazotrophy and nodulation in the Burkholderiaceae.</title>
        <authorList>
            <person name="Estrada De Los Santos P."/>
            <person name="Palmer M."/>
            <person name="Chavez-Ramirez B."/>
            <person name="Steenkamp E.T."/>
            <person name="Hirsch A.M."/>
            <person name="Manyaka P."/>
            <person name="Maluk M."/>
            <person name="Lafos M."/>
            <person name="Crook M."/>
            <person name="Gross E."/>
            <person name="Simon M.F."/>
            <person name="Bueno Dos Reis Junior F."/>
            <person name="Poole P.S."/>
            <person name="Venter S.N."/>
            <person name="James E.K."/>
        </authorList>
    </citation>
    <scope>NUCLEOTIDE SEQUENCE [LARGE SCALE GENOMIC DNA]</scope>
    <source>
        <strain evidence="2 3">JPY-366</strain>
    </source>
</reference>
<dbReference type="Proteomes" id="UP000240638">
    <property type="component" value="Unassembled WGS sequence"/>
</dbReference>
<name>A0A2T3XQ34_9BURK</name>
<gene>
    <name evidence="2" type="ORF">C9I57_21625</name>
</gene>
<evidence type="ECO:0000256" key="1">
    <source>
        <dbReference type="SAM" id="MobiDB-lite"/>
    </source>
</evidence>
<feature type="compositionally biased region" description="Basic and acidic residues" evidence="1">
    <location>
        <begin position="52"/>
        <end position="61"/>
    </location>
</feature>
<dbReference type="AlphaFoldDB" id="A0A2T3XQ34"/>
<dbReference type="EMBL" id="PYUC01000011">
    <property type="protein sequence ID" value="PTB18618.1"/>
    <property type="molecule type" value="Genomic_DNA"/>
</dbReference>
<feature type="region of interest" description="Disordered" evidence="1">
    <location>
        <begin position="1"/>
        <end position="28"/>
    </location>
</feature>
<evidence type="ECO:0000313" key="2">
    <source>
        <dbReference type="EMBL" id="PTB18618.1"/>
    </source>
</evidence>
<accession>A0A2T3XQ34</accession>
<organism evidence="2 3">
    <name type="scientific">Trinickia symbiotica</name>
    <dbReference type="NCBI Taxonomy" id="863227"/>
    <lineage>
        <taxon>Bacteria</taxon>
        <taxon>Pseudomonadati</taxon>
        <taxon>Pseudomonadota</taxon>
        <taxon>Betaproteobacteria</taxon>
        <taxon>Burkholderiales</taxon>
        <taxon>Burkholderiaceae</taxon>
        <taxon>Trinickia</taxon>
    </lineage>
</organism>